<organism evidence="3 4">
    <name type="scientific">Thermanaerothrix solaris</name>
    <dbReference type="NCBI Taxonomy" id="3058434"/>
    <lineage>
        <taxon>Bacteria</taxon>
        <taxon>Bacillati</taxon>
        <taxon>Chloroflexota</taxon>
        <taxon>Anaerolineae</taxon>
        <taxon>Anaerolineales</taxon>
        <taxon>Anaerolineaceae</taxon>
        <taxon>Thermanaerothrix</taxon>
    </lineage>
</organism>
<comment type="caution">
    <text evidence="3">The sequence shown here is derived from an EMBL/GenBank/DDBJ whole genome shotgun (WGS) entry which is preliminary data.</text>
</comment>
<gene>
    <name evidence="3" type="ORF">QYE77_12000</name>
</gene>
<dbReference type="Pfam" id="PF22746">
    <property type="entry name" value="SHOCT-like_DUF2089-C"/>
    <property type="match status" value="1"/>
</dbReference>
<feature type="compositionally biased region" description="Pro residues" evidence="1">
    <location>
        <begin position="37"/>
        <end position="49"/>
    </location>
</feature>
<evidence type="ECO:0000259" key="2">
    <source>
        <dbReference type="Pfam" id="PF22746"/>
    </source>
</evidence>
<keyword evidence="4" id="KW-1185">Reference proteome</keyword>
<accession>A0ABU3NQ82</accession>
<reference evidence="3 4" key="1">
    <citation type="submission" date="2023-07" db="EMBL/GenBank/DDBJ databases">
        <title>Novel species of Thermanaerothrix with wide hydrolytic capabilities.</title>
        <authorList>
            <person name="Zayulina K.S."/>
            <person name="Podosokorskaya O.A."/>
            <person name="Elcheninov A.G."/>
        </authorList>
    </citation>
    <scope>NUCLEOTIDE SEQUENCE [LARGE SCALE GENOMIC DNA]</scope>
    <source>
        <strain evidence="3 4">4228-RoL</strain>
    </source>
</reference>
<dbReference type="Proteomes" id="UP001254165">
    <property type="component" value="Unassembled WGS sequence"/>
</dbReference>
<evidence type="ECO:0000313" key="4">
    <source>
        <dbReference type="Proteomes" id="UP001254165"/>
    </source>
</evidence>
<sequence length="129" mass="14198">MISREERLKVLEMLQEGKITAEEAARLLEALEAAPGPKAPPPPPPPPPGGSGRWLRVRITDTDTGKVRANIRLPLNLVSAGIKMGMRFTPEVEGLDVNRLMEFIRSGETGTLVDVFDEEDGEHVEVFIE</sequence>
<evidence type="ECO:0000313" key="3">
    <source>
        <dbReference type="EMBL" id="MDT8898987.1"/>
    </source>
</evidence>
<proteinExistence type="predicted"/>
<dbReference type="RefSeq" id="WP_315625662.1">
    <property type="nucleotide sequence ID" value="NZ_JAUHMF010000002.1"/>
</dbReference>
<dbReference type="EMBL" id="JAUHMF010000002">
    <property type="protein sequence ID" value="MDT8898987.1"/>
    <property type="molecule type" value="Genomic_DNA"/>
</dbReference>
<protein>
    <recommendedName>
        <fullName evidence="2">YvlB/LiaX N-terminal domain-containing protein</fullName>
    </recommendedName>
</protein>
<dbReference type="InterPro" id="IPR053959">
    <property type="entry name" value="YvlB/LiaX_N"/>
</dbReference>
<feature type="region of interest" description="Disordered" evidence="1">
    <location>
        <begin position="30"/>
        <end position="53"/>
    </location>
</feature>
<name>A0ABU3NQ82_9CHLR</name>
<feature type="domain" description="YvlB/LiaX N-terminal" evidence="2">
    <location>
        <begin position="5"/>
        <end position="33"/>
    </location>
</feature>
<evidence type="ECO:0000256" key="1">
    <source>
        <dbReference type="SAM" id="MobiDB-lite"/>
    </source>
</evidence>